<dbReference type="InterPro" id="IPR024983">
    <property type="entry name" value="CHAT_dom"/>
</dbReference>
<dbReference type="OrthoDB" id="149072at2"/>
<evidence type="ECO:0000256" key="1">
    <source>
        <dbReference type="SAM" id="Coils"/>
    </source>
</evidence>
<accession>A0A2A2TNW8</accession>
<comment type="caution">
    <text evidence="4">The sequence shown here is derived from an EMBL/GenBank/DDBJ whole genome shotgun (WGS) entry which is preliminary data.</text>
</comment>
<proteinExistence type="predicted"/>
<dbReference type="AlphaFoldDB" id="A0A2A2TNW8"/>
<reference evidence="4 5" key="1">
    <citation type="submission" date="2017-08" db="EMBL/GenBank/DDBJ databases">
        <title>Draft genome sequence of filamentous cyanobacterium Calothrix elsteri CCALA 953.</title>
        <authorList>
            <person name="Gagunashvili A.N."/>
            <person name="Elster J."/>
            <person name="Andresson O.S."/>
        </authorList>
    </citation>
    <scope>NUCLEOTIDE SEQUENCE [LARGE SCALE GENOMIC DNA]</scope>
    <source>
        <strain evidence="4 5">CCALA 953</strain>
    </source>
</reference>
<evidence type="ECO:0000259" key="2">
    <source>
        <dbReference type="Pfam" id="PF12770"/>
    </source>
</evidence>
<dbReference type="Pfam" id="PF19962">
    <property type="entry name" value="EAD9"/>
    <property type="match status" value="1"/>
</dbReference>
<feature type="domain" description="Effector-associated" evidence="3">
    <location>
        <begin position="208"/>
        <end position="267"/>
    </location>
</feature>
<dbReference type="RefSeq" id="WP_095720362.1">
    <property type="nucleotide sequence ID" value="NZ_NTFS01000021.1"/>
</dbReference>
<protein>
    <submittedName>
        <fullName evidence="4">CHAT domain-containing protein</fullName>
    </submittedName>
</protein>
<keyword evidence="1" id="KW-0175">Coiled coil</keyword>
<evidence type="ECO:0000313" key="4">
    <source>
        <dbReference type="EMBL" id="PAX60143.1"/>
    </source>
</evidence>
<sequence length="271" mass="30697">MKKILILAANPTDTNKLRLDEEVREIETVHRQAKYREEIEIISKWAIRVDDLRSALLYYKPNIVHFSGHGKGDDGLVLENQYGQKQFVSSESLGGLFKLFESDIECVVLNACYSEVQAEVIQQHINCVVGMNKQIGDKAAIKFATGFYEALANGRNYQDSFNFGCNAIDLQGSTELQTPQIKIRDSSKSLLGEAKFNAPVPCDKLTLVQRLKKESLEKRLAVLEENYQALERDYTGAGDADEKNRLQSKLDRKIEEIDKITKELSQINYGE</sequence>
<evidence type="ECO:0000313" key="5">
    <source>
        <dbReference type="Proteomes" id="UP000218238"/>
    </source>
</evidence>
<dbReference type="Proteomes" id="UP000218238">
    <property type="component" value="Unassembled WGS sequence"/>
</dbReference>
<dbReference type="EMBL" id="NTFS01000021">
    <property type="protein sequence ID" value="PAX60143.1"/>
    <property type="molecule type" value="Genomic_DNA"/>
</dbReference>
<evidence type="ECO:0000259" key="3">
    <source>
        <dbReference type="Pfam" id="PF19962"/>
    </source>
</evidence>
<dbReference type="Pfam" id="PF12770">
    <property type="entry name" value="CHAT"/>
    <property type="match status" value="1"/>
</dbReference>
<feature type="domain" description="CHAT" evidence="2">
    <location>
        <begin position="7"/>
        <end position="156"/>
    </location>
</feature>
<keyword evidence="5" id="KW-1185">Reference proteome</keyword>
<gene>
    <name evidence="4" type="ORF">CK510_03475</name>
</gene>
<dbReference type="InterPro" id="IPR045438">
    <property type="entry name" value="EAD9"/>
</dbReference>
<feature type="coiled-coil region" evidence="1">
    <location>
        <begin position="213"/>
        <end position="263"/>
    </location>
</feature>
<organism evidence="4 5">
    <name type="scientific">Brunnivagina elsteri CCALA 953</name>
    <dbReference type="NCBI Taxonomy" id="987040"/>
    <lineage>
        <taxon>Bacteria</taxon>
        <taxon>Bacillati</taxon>
        <taxon>Cyanobacteriota</taxon>
        <taxon>Cyanophyceae</taxon>
        <taxon>Nostocales</taxon>
        <taxon>Calotrichaceae</taxon>
        <taxon>Brunnivagina</taxon>
    </lineage>
</organism>
<name>A0A2A2TNW8_9CYAN</name>